<gene>
    <name evidence="11" type="ORF">EV694_0583</name>
</gene>
<dbReference type="GO" id="GO:0046872">
    <property type="term" value="F:metal ion binding"/>
    <property type="evidence" value="ECO:0007669"/>
    <property type="project" value="UniProtKB-KW"/>
</dbReference>
<reference evidence="11 12" key="1">
    <citation type="submission" date="2019-03" db="EMBL/GenBank/DDBJ databases">
        <title>Genomic Encyclopedia of Type Strains, Phase IV (KMG-IV): sequencing the most valuable type-strain genomes for metagenomic binning, comparative biology and taxonomic classification.</title>
        <authorList>
            <person name="Goeker M."/>
        </authorList>
    </citation>
    <scope>NUCLEOTIDE SEQUENCE [LARGE SCALE GENOMIC DNA]</scope>
    <source>
        <strain evidence="11 12">DSM 15534</strain>
    </source>
</reference>
<evidence type="ECO:0000256" key="1">
    <source>
        <dbReference type="ARBA" id="ARBA00004496"/>
    </source>
</evidence>
<keyword evidence="7" id="KW-0547">Nucleotide-binding</keyword>
<dbReference type="EMBL" id="SMFT01000001">
    <property type="protein sequence ID" value="TCK01937.1"/>
    <property type="molecule type" value="Genomic_DNA"/>
</dbReference>
<keyword evidence="5" id="KW-0819">tRNA processing</keyword>
<dbReference type="NCBIfam" id="TIGR00150">
    <property type="entry name" value="T6A_YjeE"/>
    <property type="match status" value="1"/>
</dbReference>
<keyword evidence="12" id="KW-1185">Reference proteome</keyword>
<evidence type="ECO:0000256" key="2">
    <source>
        <dbReference type="ARBA" id="ARBA00007599"/>
    </source>
</evidence>
<evidence type="ECO:0000256" key="8">
    <source>
        <dbReference type="ARBA" id="ARBA00022840"/>
    </source>
</evidence>
<dbReference type="PANTHER" id="PTHR33540:SF2">
    <property type="entry name" value="TRNA THREONYLCARBAMOYLADENOSINE BIOSYNTHESIS PROTEIN TSAE"/>
    <property type="match status" value="1"/>
</dbReference>
<dbReference type="RefSeq" id="WP_207859775.1">
    <property type="nucleotide sequence ID" value="NZ_SMFT01000001.1"/>
</dbReference>
<comment type="subcellular location">
    <subcellularLocation>
        <location evidence="1">Cytoplasm</location>
    </subcellularLocation>
</comment>
<accession>A0A4R1G1G8</accession>
<evidence type="ECO:0000256" key="6">
    <source>
        <dbReference type="ARBA" id="ARBA00022723"/>
    </source>
</evidence>
<evidence type="ECO:0000256" key="7">
    <source>
        <dbReference type="ARBA" id="ARBA00022741"/>
    </source>
</evidence>
<keyword evidence="4" id="KW-0963">Cytoplasm</keyword>
<evidence type="ECO:0000313" key="11">
    <source>
        <dbReference type="EMBL" id="TCK01937.1"/>
    </source>
</evidence>
<dbReference type="InterPro" id="IPR003442">
    <property type="entry name" value="T6A_TsaE"/>
</dbReference>
<keyword evidence="8" id="KW-0067">ATP-binding</keyword>
<dbReference type="GO" id="GO:0002949">
    <property type="term" value="P:tRNA threonylcarbamoyladenosine modification"/>
    <property type="evidence" value="ECO:0007669"/>
    <property type="project" value="InterPro"/>
</dbReference>
<evidence type="ECO:0000256" key="4">
    <source>
        <dbReference type="ARBA" id="ARBA00022490"/>
    </source>
</evidence>
<proteinExistence type="inferred from homology"/>
<keyword evidence="6" id="KW-0479">Metal-binding</keyword>
<evidence type="ECO:0000313" key="12">
    <source>
        <dbReference type="Proteomes" id="UP000294702"/>
    </source>
</evidence>
<protein>
    <recommendedName>
        <fullName evidence="3">tRNA threonylcarbamoyladenosine biosynthesis protein TsaE</fullName>
    </recommendedName>
    <alternativeName>
        <fullName evidence="10">t(6)A37 threonylcarbamoyladenosine biosynthesis protein TsaE</fullName>
    </alternativeName>
</protein>
<organism evidence="11 12">
    <name type="scientific">Volucribacter psittacicida</name>
    <dbReference type="NCBI Taxonomy" id="203482"/>
    <lineage>
        <taxon>Bacteria</taxon>
        <taxon>Pseudomonadati</taxon>
        <taxon>Pseudomonadota</taxon>
        <taxon>Gammaproteobacteria</taxon>
        <taxon>Pasteurellales</taxon>
        <taxon>Pasteurellaceae</taxon>
        <taxon>Volucribacter</taxon>
    </lineage>
</organism>
<sequence>MKYNHYQCDLADELAMQQFGQKLIQAIINIPVASNGIIISLGGDLGAGKTTLSRAMIQALGYQGKVKSPTYTLVEEYHIGEKSIYHFDLYRLAEPEELEFMGIRDYFTPQSICLIEWAEKGQGFLPEQSLTLHIDFASQGRHISLQANTPLGEQIICQFIEDQAK</sequence>
<dbReference type="PANTHER" id="PTHR33540">
    <property type="entry name" value="TRNA THREONYLCARBAMOYLADENOSINE BIOSYNTHESIS PROTEIN TSAE"/>
    <property type="match status" value="1"/>
</dbReference>
<dbReference type="AlphaFoldDB" id="A0A4R1G1G8"/>
<dbReference type="GO" id="GO:0005524">
    <property type="term" value="F:ATP binding"/>
    <property type="evidence" value="ECO:0007669"/>
    <property type="project" value="UniProtKB-KW"/>
</dbReference>
<name>A0A4R1G1G8_9PAST</name>
<evidence type="ECO:0000256" key="10">
    <source>
        <dbReference type="ARBA" id="ARBA00032441"/>
    </source>
</evidence>
<evidence type="ECO:0000256" key="5">
    <source>
        <dbReference type="ARBA" id="ARBA00022694"/>
    </source>
</evidence>
<evidence type="ECO:0000256" key="9">
    <source>
        <dbReference type="ARBA" id="ARBA00022842"/>
    </source>
</evidence>
<comment type="similarity">
    <text evidence="2">Belongs to the TsaE family.</text>
</comment>
<dbReference type="GO" id="GO:0005737">
    <property type="term" value="C:cytoplasm"/>
    <property type="evidence" value="ECO:0007669"/>
    <property type="project" value="UniProtKB-SubCell"/>
</dbReference>
<dbReference type="InterPro" id="IPR027417">
    <property type="entry name" value="P-loop_NTPase"/>
</dbReference>
<keyword evidence="9" id="KW-0460">Magnesium</keyword>
<dbReference type="Gene3D" id="3.40.50.300">
    <property type="entry name" value="P-loop containing nucleotide triphosphate hydrolases"/>
    <property type="match status" value="1"/>
</dbReference>
<dbReference type="Proteomes" id="UP000294702">
    <property type="component" value="Unassembled WGS sequence"/>
</dbReference>
<comment type="caution">
    <text evidence="11">The sequence shown here is derived from an EMBL/GenBank/DDBJ whole genome shotgun (WGS) entry which is preliminary data.</text>
</comment>
<dbReference type="SUPFAM" id="SSF52540">
    <property type="entry name" value="P-loop containing nucleoside triphosphate hydrolases"/>
    <property type="match status" value="1"/>
</dbReference>
<evidence type="ECO:0000256" key="3">
    <source>
        <dbReference type="ARBA" id="ARBA00019010"/>
    </source>
</evidence>
<dbReference type="Pfam" id="PF02367">
    <property type="entry name" value="TsaE"/>
    <property type="match status" value="1"/>
</dbReference>